<dbReference type="OrthoDB" id="9797941at2"/>
<dbReference type="Gene3D" id="3.30.420.130">
    <property type="entry name" value="Dinitrogenase iron-molybdenum cofactor biosynthesis domain"/>
    <property type="match status" value="1"/>
</dbReference>
<reference evidence="3 4" key="2">
    <citation type="journal article" date="2012" name="Int. J. Syst. Evol. Microbiol.">
        <title>Magnetococcus marinus gen. nov., sp. nov., a marine, magnetotactic bacterium that represents a novel lineage (Magnetococcaceae fam. nov.; Magnetococcales ord. nov.) at the base of the Alphaproteobacteria.</title>
        <authorList>
            <person name="Bazylinski D.A."/>
            <person name="Williams T.J."/>
            <person name="Lefevre C.T."/>
            <person name="Berg R.J."/>
            <person name="Zhang C.L."/>
            <person name="Bowser S.S."/>
            <person name="Dean A.J."/>
            <person name="Beveridge T.J."/>
        </authorList>
    </citation>
    <scope>NUCLEOTIDE SEQUENCE [LARGE SCALE GENOMIC DNA]</scope>
    <source>
        <strain evidence="4">ATCC BAA-1437 / JCM 17883 / MC-1</strain>
    </source>
</reference>
<evidence type="ECO:0000259" key="2">
    <source>
        <dbReference type="Pfam" id="PF02579"/>
    </source>
</evidence>
<keyword evidence="1" id="KW-0535">Nitrogen fixation</keyword>
<dbReference type="PANTHER" id="PTHR33937">
    <property type="entry name" value="IRON-MOLYBDENUM PROTEIN-RELATED-RELATED"/>
    <property type="match status" value="1"/>
</dbReference>
<dbReference type="PANTHER" id="PTHR33937:SF2">
    <property type="entry name" value="DINITROGENASE IRON-MOLYBDENUM COFACTOR BIOSYNTHESIS DOMAIN-CONTAINING PROTEIN"/>
    <property type="match status" value="1"/>
</dbReference>
<dbReference type="Pfam" id="PF02579">
    <property type="entry name" value="Nitro_FeMo-Co"/>
    <property type="match status" value="1"/>
</dbReference>
<dbReference type="InterPro" id="IPR036105">
    <property type="entry name" value="DiNase_FeMo-co_biosyn_sf"/>
</dbReference>
<dbReference type="CDD" id="cd00851">
    <property type="entry name" value="MTH1175"/>
    <property type="match status" value="1"/>
</dbReference>
<dbReference type="eggNOG" id="COG1433">
    <property type="taxonomic scope" value="Bacteria"/>
</dbReference>
<dbReference type="STRING" id="156889.Mmc1_1941"/>
<dbReference type="SUPFAM" id="SSF53146">
    <property type="entry name" value="Nitrogenase accessory factor-like"/>
    <property type="match status" value="1"/>
</dbReference>
<evidence type="ECO:0000313" key="3">
    <source>
        <dbReference type="EMBL" id="ABK44449.1"/>
    </source>
</evidence>
<dbReference type="Proteomes" id="UP000002586">
    <property type="component" value="Chromosome"/>
</dbReference>
<organism evidence="3 4">
    <name type="scientific">Magnetococcus marinus (strain ATCC BAA-1437 / JCM 17883 / MC-1)</name>
    <dbReference type="NCBI Taxonomy" id="156889"/>
    <lineage>
        <taxon>Bacteria</taxon>
        <taxon>Pseudomonadati</taxon>
        <taxon>Pseudomonadota</taxon>
        <taxon>Magnetococcia</taxon>
        <taxon>Magnetococcales</taxon>
        <taxon>Magnetococcaceae</taxon>
        <taxon>Magnetococcus</taxon>
    </lineage>
</organism>
<evidence type="ECO:0000256" key="1">
    <source>
        <dbReference type="ARBA" id="ARBA00023231"/>
    </source>
</evidence>
<dbReference type="InterPro" id="IPR003731">
    <property type="entry name" value="Di-Nase_FeMo-co_biosynth"/>
</dbReference>
<protein>
    <submittedName>
        <fullName evidence="3">Nitrogen fixation-related protein</fullName>
    </submittedName>
</protein>
<accession>A0L906</accession>
<dbReference type="HOGENOM" id="CLU_104194_4_0_5"/>
<dbReference type="InterPro" id="IPR051840">
    <property type="entry name" value="NifX/NifY_domain"/>
</dbReference>
<dbReference type="EMBL" id="CP000471">
    <property type="protein sequence ID" value="ABK44449.1"/>
    <property type="molecule type" value="Genomic_DNA"/>
</dbReference>
<dbReference type="KEGG" id="mgm:Mmc1_1941"/>
<name>A0L906_MAGMM</name>
<proteinExistence type="predicted"/>
<dbReference type="InterPro" id="IPR033913">
    <property type="entry name" value="MTH1175_dom"/>
</dbReference>
<sequence length="121" mass="13420">MKIAVTSQNKHSVTGHAGKCRKFWIYEIKENAIEGRTLLELPMEQAFHNSSPHEPHPLDNIQVFITGGMGGGVRQRLTSKGIDCVITEESDLETAVKHYLAHLAKGEPLSGKQIPIHIREA</sequence>
<gene>
    <name evidence="3" type="ordered locus">Mmc1_1941</name>
</gene>
<keyword evidence="4" id="KW-1185">Reference proteome</keyword>
<feature type="domain" description="Dinitrogenase iron-molybdenum cofactor biosynthesis" evidence="2">
    <location>
        <begin position="11"/>
        <end position="100"/>
    </location>
</feature>
<dbReference type="RefSeq" id="WP_011713593.1">
    <property type="nucleotide sequence ID" value="NC_008576.1"/>
</dbReference>
<reference evidence="4" key="1">
    <citation type="journal article" date="2009" name="Appl. Environ. Microbiol.">
        <title>Complete genome sequence of the chemolithoautotrophic marine magnetotactic coccus strain MC-1.</title>
        <authorList>
            <person name="Schubbe S."/>
            <person name="Williams T.J."/>
            <person name="Xie G."/>
            <person name="Kiss H.E."/>
            <person name="Brettin T.S."/>
            <person name="Martinez D."/>
            <person name="Ross C.A."/>
            <person name="Schuler D."/>
            <person name="Cox B.L."/>
            <person name="Nealson K.H."/>
            <person name="Bazylinski D.A."/>
        </authorList>
    </citation>
    <scope>NUCLEOTIDE SEQUENCE [LARGE SCALE GENOMIC DNA]</scope>
    <source>
        <strain evidence="4">ATCC BAA-1437 / JCM 17883 / MC-1</strain>
    </source>
</reference>
<dbReference type="AlphaFoldDB" id="A0L906"/>
<evidence type="ECO:0000313" key="4">
    <source>
        <dbReference type="Proteomes" id="UP000002586"/>
    </source>
</evidence>